<accession>A0A329SW81</accession>
<feature type="region of interest" description="Disordered" evidence="1">
    <location>
        <begin position="80"/>
        <end position="103"/>
    </location>
</feature>
<reference evidence="3 4" key="1">
    <citation type="submission" date="2018-01" db="EMBL/GenBank/DDBJ databases">
        <title>Draft genome of the strawberry crown rot pathogen Phytophthora cactorum.</title>
        <authorList>
            <person name="Armitage A.D."/>
            <person name="Lysoe E."/>
            <person name="Nellist C.F."/>
            <person name="Harrison R.J."/>
            <person name="Brurberg M.B."/>
        </authorList>
    </citation>
    <scope>NUCLEOTIDE SEQUENCE [LARGE SCALE GENOMIC DNA]</scope>
    <source>
        <strain evidence="3 4">10300</strain>
    </source>
</reference>
<dbReference type="Proteomes" id="UP000760860">
    <property type="component" value="Unassembled WGS sequence"/>
</dbReference>
<keyword evidence="4" id="KW-1185">Reference proteome</keyword>
<evidence type="ECO:0000313" key="3">
    <source>
        <dbReference type="EMBL" id="RAW40865.1"/>
    </source>
</evidence>
<comment type="caution">
    <text evidence="3">The sequence shown here is derived from an EMBL/GenBank/DDBJ whole genome shotgun (WGS) entry which is preliminary data.</text>
</comment>
<organism evidence="3 4">
    <name type="scientific">Phytophthora cactorum</name>
    <dbReference type="NCBI Taxonomy" id="29920"/>
    <lineage>
        <taxon>Eukaryota</taxon>
        <taxon>Sar</taxon>
        <taxon>Stramenopiles</taxon>
        <taxon>Oomycota</taxon>
        <taxon>Peronosporomycetes</taxon>
        <taxon>Peronosporales</taxon>
        <taxon>Peronosporaceae</taxon>
        <taxon>Phytophthora</taxon>
    </lineage>
</organism>
<protein>
    <submittedName>
        <fullName evidence="3">Uncharacterized protein</fullName>
    </submittedName>
</protein>
<dbReference type="OrthoDB" id="121687at2759"/>
<gene>
    <name evidence="3" type="ORF">PC110_g2940</name>
    <name evidence="2" type="ORF">PC129_g1121</name>
</gene>
<dbReference type="Proteomes" id="UP000251314">
    <property type="component" value="Unassembled WGS sequence"/>
</dbReference>
<dbReference type="EMBL" id="MJFZ01000040">
    <property type="protein sequence ID" value="RAW40865.1"/>
    <property type="molecule type" value="Genomic_DNA"/>
</dbReference>
<evidence type="ECO:0000313" key="2">
    <source>
        <dbReference type="EMBL" id="KAG3228324.1"/>
    </source>
</evidence>
<dbReference type="EMBL" id="RCMV01000017">
    <property type="protein sequence ID" value="KAG3228324.1"/>
    <property type="molecule type" value="Genomic_DNA"/>
</dbReference>
<evidence type="ECO:0000313" key="4">
    <source>
        <dbReference type="Proteomes" id="UP000251314"/>
    </source>
</evidence>
<dbReference type="AlphaFoldDB" id="A0A329SW81"/>
<proteinExistence type="predicted"/>
<reference evidence="2" key="2">
    <citation type="submission" date="2018-05" db="EMBL/GenBank/DDBJ databases">
        <title>Effector identification in a new, highly contiguous assembly of the strawberry crown rot pathogen Phytophthora cactorum.</title>
        <authorList>
            <person name="Armitage A.D."/>
            <person name="Nellist C.F."/>
            <person name="Bates H."/>
            <person name="Vickerstaff R.J."/>
            <person name="Harrison R.J."/>
        </authorList>
    </citation>
    <scope>NUCLEOTIDE SEQUENCE</scope>
    <source>
        <strain evidence="2">P421</strain>
    </source>
</reference>
<dbReference type="VEuPathDB" id="FungiDB:PC110_g2940"/>
<evidence type="ECO:0000256" key="1">
    <source>
        <dbReference type="SAM" id="MobiDB-lite"/>
    </source>
</evidence>
<dbReference type="STRING" id="29920.A0A329SW81"/>
<sequence length="219" mass="24468">MLWGEAMLHMVTTMNMLPTKVLGTASSYKKLYGRKPPLSTLRTCGCIAHMRVSPESRQRKEKLELRAYCSVAVTLPRARAPGQTPPVSLRYQHEDEDEEKNENGSLAAAQLVQLEEGPNYRQVSTQVLACMRSAFRPIPRSAVAPAALRLARHGVMPHTMLLRALGATNGLHPLTTKPVVKLPPPIEGWQPLIQHNKNVLKWVLPFIKLHFQRTGAKEC</sequence>
<name>A0A329SW81_9STRA</name>